<dbReference type="Gene3D" id="3.10.450.40">
    <property type="match status" value="1"/>
</dbReference>
<name>A0A6M3INT7_9ZZZZ</name>
<dbReference type="SUPFAM" id="SSF160719">
    <property type="entry name" value="gpW/gp25-like"/>
    <property type="match status" value="1"/>
</dbReference>
<organism evidence="1">
    <name type="scientific">viral metagenome</name>
    <dbReference type="NCBI Taxonomy" id="1070528"/>
    <lineage>
        <taxon>unclassified sequences</taxon>
        <taxon>metagenomes</taxon>
        <taxon>organismal metagenomes</taxon>
    </lineage>
</organism>
<evidence type="ECO:0000313" key="1">
    <source>
        <dbReference type="EMBL" id="QJA58182.1"/>
    </source>
</evidence>
<gene>
    <name evidence="1" type="ORF">MM415B01486_0004</name>
</gene>
<accession>A0A6M3INT7</accession>
<dbReference type="EMBL" id="MT141312">
    <property type="protein sequence ID" value="QJA58182.1"/>
    <property type="molecule type" value="Genomic_DNA"/>
</dbReference>
<reference evidence="1" key="1">
    <citation type="submission" date="2020-03" db="EMBL/GenBank/DDBJ databases">
        <title>The deep terrestrial virosphere.</title>
        <authorList>
            <person name="Holmfeldt K."/>
            <person name="Nilsson E."/>
            <person name="Simone D."/>
            <person name="Lopez-Fernandez M."/>
            <person name="Wu X."/>
            <person name="de Brujin I."/>
            <person name="Lundin D."/>
            <person name="Andersson A."/>
            <person name="Bertilsson S."/>
            <person name="Dopson M."/>
        </authorList>
    </citation>
    <scope>NUCLEOTIDE SEQUENCE</scope>
    <source>
        <strain evidence="1">MM415B01486</strain>
    </source>
</reference>
<dbReference type="AlphaFoldDB" id="A0A6M3INT7"/>
<protein>
    <submittedName>
        <fullName evidence="1">Putative baseplate wedge subunit</fullName>
    </submittedName>
</protein>
<sequence length="135" mass="14567">MSEYGTDFGGTDDLELDRRVSGGTLVGQAVWRRLRTRRGALGGFPNYGTDLADLIYDDMDQAAIARVPTVVRSEVMKDPRIRVCNVGASWSPQTASSEAAMTITIDCRLADGAAGFRLVVAATSVTAELQRLEAR</sequence>
<proteinExistence type="predicted"/>